<dbReference type="InterPro" id="IPR035986">
    <property type="entry name" value="PKD_dom_sf"/>
</dbReference>
<sequence>MRIRAFGAGILLALFSVLSQAAEPRVGTYTQVSSKRVSATIWEYVLKARLSNPGEALSDVKAKVKSADVSILVVEDQLEFGEVAAGATLTSRDTFTIRIDRSKPLDESKLVWTVTSKPLMQAAFTPAPNGGPAGIAITFSPTVATAIARYEWDFDGDGVVDAADAAGVAQRWTYASAGSYEAKLTVRDSTGYAVRSSKTVVIVSAAPVLGGLTPKDAVLPAGAQPRIAATFSDPAGIDTSSVRLLLDGNDVTAQASISAQGVSYTPTQALSAGAHTAYVSVRNRAGTVGESVWGFDVAAPRAYKVAIVSPAGGQTSVEPRIAVEVDASSDAGYPRLALLNDKPMTASSATADGVYRFAGEADLVDGRNTVTATVEFSDGQRRSTITEVDYNAPVKITVTSPADKAVLGRVQASSPGNLTGSVERPTLVTGRLSKPVAAVAINQQAAELDASGLGFSFPRFFLHEGANLLNVVATDLQGRVSTASISVSVDQTAPILNVESPRAGTITRAAWVDVRGMVNDAVEAIFGAPEPQVFISVNDQAEQAATVADRYFLLSRLALSEGLNRIKVRALDHLGNERVQTLDVHRADTGLAGLLIVDGHDQTGPGRTELPKPLTVLALDKDGEPVKDLAVEFLVERGTGSLSPNQGRTASGDAHYSARAVSVRTDAQGRAAVWFRSGKQAGPGANLVRATSPLLGGEGVLFTANSQRGTPAILRADLGLNQISETDAPVMEILSAVVRDNADNHLPNVKVEFRVIEGKAFFVDQPGAFASADGQSIVLSTDKNGLVGVRPYLGSEPGIVRIAARAALGEDFNDPNGTVGGASFVIRAKKASDGPASFGGFVYSDKGVPLEGVKVSIGRTPLLATSDDKGYFEIGNVPPGRIDLFVDGRAVNPSNDPSKPQWPSLHFEAYVVRGQKNELPHAIYLPALLVGEAKVVGGNEDVVLTIPGLEGFSMKVKANSVTFPDGSRTGTLVVSPVTADKLPMAPPAGGAQFGVPAWTIQPAGTRFDPPIEVQMPNSTLEEPGDNLPVVQWDHDLGQYVPMGRATVSADGAWLVTDAGSGVTKAGWGGLCRYDDCKTAATKCSECEKIENRGSPSCPTCVADSAKAGKECGGNKCKRCKGGKCDKAPEADGDKIGSMGGQLAVAGELSTKAKVITRSLGVVFDLGGNFGVQYSGEERCCVRKASGVATKVELTGGGQLEGAVGVPLLPILKKVSTLLFMDALAGPSVVLRGNIGGSVAGNYDECPDKGEVLGKVSGAVEFLPLTFSSDFRVKQKNLDGSVGDVDGNLRPLDVGLSGNFGWNVRGTVGRSLPFEGDDAFIQVFVKSSIQYGLLNWTVLDLQIPVYQGKTPSFSIGF</sequence>
<dbReference type="SUPFAM" id="SSF49299">
    <property type="entry name" value="PKD domain"/>
    <property type="match status" value="1"/>
</dbReference>
<dbReference type="SUPFAM" id="SSF49464">
    <property type="entry name" value="Carboxypeptidase regulatory domain-like"/>
    <property type="match status" value="1"/>
</dbReference>
<accession>A0A2N8KYT6</accession>
<feature type="chain" id="PRO_5014757226" description="PKD domain-containing protein" evidence="1">
    <location>
        <begin position="22"/>
        <end position="1356"/>
    </location>
</feature>
<dbReference type="SMART" id="SM00089">
    <property type="entry name" value="PKD"/>
    <property type="match status" value="1"/>
</dbReference>
<protein>
    <recommendedName>
        <fullName evidence="2">PKD domain-containing protein</fullName>
    </recommendedName>
</protein>
<dbReference type="InterPro" id="IPR000601">
    <property type="entry name" value="PKD_dom"/>
</dbReference>
<dbReference type="InterPro" id="IPR013783">
    <property type="entry name" value="Ig-like_fold"/>
</dbReference>
<gene>
    <name evidence="3" type="ORF">C1O66_14545</name>
</gene>
<evidence type="ECO:0000256" key="1">
    <source>
        <dbReference type="SAM" id="SignalP"/>
    </source>
</evidence>
<dbReference type="RefSeq" id="WP_102768541.1">
    <property type="nucleotide sequence ID" value="NZ_POSP01000003.1"/>
</dbReference>
<dbReference type="InterPro" id="IPR022409">
    <property type="entry name" value="PKD/Chitinase_dom"/>
</dbReference>
<evidence type="ECO:0000259" key="2">
    <source>
        <dbReference type="PROSITE" id="PS50093"/>
    </source>
</evidence>
<organism evidence="3 4">
    <name type="scientific">Kinneretia aquatilis</name>
    <dbReference type="NCBI Taxonomy" id="2070761"/>
    <lineage>
        <taxon>Bacteria</taxon>
        <taxon>Pseudomonadati</taxon>
        <taxon>Pseudomonadota</taxon>
        <taxon>Betaproteobacteria</taxon>
        <taxon>Burkholderiales</taxon>
        <taxon>Sphaerotilaceae</taxon>
        <taxon>Roseateles</taxon>
    </lineage>
</organism>
<dbReference type="InterPro" id="IPR008969">
    <property type="entry name" value="CarboxyPept-like_regulatory"/>
</dbReference>
<proteinExistence type="predicted"/>
<dbReference type="Pfam" id="PF18911">
    <property type="entry name" value="PKD_4"/>
    <property type="match status" value="1"/>
</dbReference>
<evidence type="ECO:0000313" key="3">
    <source>
        <dbReference type="EMBL" id="PND38623.1"/>
    </source>
</evidence>
<feature type="signal peptide" evidence="1">
    <location>
        <begin position="1"/>
        <end position="21"/>
    </location>
</feature>
<dbReference type="Gene3D" id="2.60.40.10">
    <property type="entry name" value="Immunoglobulins"/>
    <property type="match status" value="4"/>
</dbReference>
<dbReference type="Proteomes" id="UP000235916">
    <property type="component" value="Unassembled WGS sequence"/>
</dbReference>
<keyword evidence="1" id="KW-0732">Signal</keyword>
<dbReference type="EMBL" id="POSP01000003">
    <property type="protein sequence ID" value="PND38623.1"/>
    <property type="molecule type" value="Genomic_DNA"/>
</dbReference>
<dbReference type="PROSITE" id="PS50093">
    <property type="entry name" value="PKD"/>
    <property type="match status" value="1"/>
</dbReference>
<name>A0A2N8KYT6_9BURK</name>
<reference evidence="3 4" key="1">
    <citation type="submission" date="2018-01" db="EMBL/GenBank/DDBJ databases">
        <title>Draft genome sequence of Paucibacter aquatile CR182 isolated from freshwater of the Nakdong River.</title>
        <authorList>
            <person name="Choi A."/>
            <person name="Chung E.J."/>
        </authorList>
    </citation>
    <scope>NUCLEOTIDE SEQUENCE [LARGE SCALE GENOMIC DNA]</scope>
    <source>
        <strain evidence="3 4">CR182</strain>
    </source>
</reference>
<comment type="caution">
    <text evidence="3">The sequence shown here is derived from an EMBL/GenBank/DDBJ whole genome shotgun (WGS) entry which is preliminary data.</text>
</comment>
<keyword evidence="4" id="KW-1185">Reference proteome</keyword>
<dbReference type="OrthoDB" id="6275896at2"/>
<feature type="domain" description="PKD" evidence="2">
    <location>
        <begin position="120"/>
        <end position="208"/>
    </location>
</feature>
<evidence type="ECO:0000313" key="4">
    <source>
        <dbReference type="Proteomes" id="UP000235916"/>
    </source>
</evidence>
<dbReference type="CDD" id="cd00146">
    <property type="entry name" value="PKD"/>
    <property type="match status" value="1"/>
</dbReference>
<dbReference type="Pfam" id="PF09136">
    <property type="entry name" value="Glucodextran_B"/>
    <property type="match status" value="1"/>
</dbReference>